<keyword evidence="2" id="KW-1185">Reference proteome</keyword>
<dbReference type="Proteomes" id="UP000003160">
    <property type="component" value="Unassembled WGS sequence"/>
</dbReference>
<dbReference type="EMBL" id="ACKS01000085">
    <property type="protein sequence ID" value="EFA43144.1"/>
    <property type="molecule type" value="Genomic_DNA"/>
</dbReference>
<reference evidence="1 2" key="1">
    <citation type="submission" date="2009-10" db="EMBL/GenBank/DDBJ databases">
        <authorList>
            <person name="Qin X."/>
            <person name="Bachman B."/>
            <person name="Battles P."/>
            <person name="Bell A."/>
            <person name="Bess C."/>
            <person name="Bickham C."/>
            <person name="Chaboub L."/>
            <person name="Chen D."/>
            <person name="Coyle M."/>
            <person name="Deiros D.R."/>
            <person name="Dinh H."/>
            <person name="Forbes L."/>
            <person name="Fowler G."/>
            <person name="Francisco L."/>
            <person name="Fu Q."/>
            <person name="Gubbala S."/>
            <person name="Hale W."/>
            <person name="Han Y."/>
            <person name="Hemphill L."/>
            <person name="Highlander S.K."/>
            <person name="Hirani K."/>
            <person name="Hogues M."/>
            <person name="Jackson L."/>
            <person name="Jakkamsetti A."/>
            <person name="Javaid M."/>
            <person name="Jiang H."/>
            <person name="Korchina V."/>
            <person name="Kovar C."/>
            <person name="Lara F."/>
            <person name="Lee S."/>
            <person name="Mata R."/>
            <person name="Mathew T."/>
            <person name="Moen C."/>
            <person name="Morales K."/>
            <person name="Munidasa M."/>
            <person name="Nazareth L."/>
            <person name="Ngo R."/>
            <person name="Nguyen L."/>
            <person name="Okwuonu G."/>
            <person name="Ongeri F."/>
            <person name="Patil S."/>
            <person name="Petrosino J."/>
            <person name="Pham C."/>
            <person name="Pham P."/>
            <person name="Pu L.-L."/>
            <person name="Puazo M."/>
            <person name="Raj R."/>
            <person name="Reid J."/>
            <person name="Rouhana J."/>
            <person name="Saada N."/>
            <person name="Shang Y."/>
            <person name="Simmons D."/>
            <person name="Thornton R."/>
            <person name="Warren J."/>
            <person name="Weissenberger G."/>
            <person name="Zhang J."/>
            <person name="Zhang L."/>
            <person name="Zhou C."/>
            <person name="Zhu D."/>
            <person name="Muzny D."/>
            <person name="Worley K."/>
            <person name="Gibbs R."/>
        </authorList>
    </citation>
    <scope>NUCLEOTIDE SEQUENCE [LARGE SCALE GENOMIC DNA]</scope>
    <source>
        <strain evidence="1 2">DSM 17361</strain>
    </source>
</reference>
<gene>
    <name evidence="1" type="ORF">HMPREF0645_2371</name>
</gene>
<sequence length="60" mass="7211">MKKQYIIPNTEIIKADCGDLMIGSDLDHADSKKYDFEVENEDLFEEQLYRPQHNVWDEEY</sequence>
<dbReference type="RefSeq" id="WP_007174474.1">
    <property type="nucleotide sequence ID" value="NZ_GG704781.1"/>
</dbReference>
<name>D1PZI6_9BACT</name>
<dbReference type="HOGENOM" id="CLU_2937775_0_0_10"/>
<dbReference type="OrthoDB" id="9856926at2"/>
<protein>
    <submittedName>
        <fullName evidence="1">Uncharacterized protein</fullName>
    </submittedName>
</protein>
<proteinExistence type="predicted"/>
<organism evidence="1 2">
    <name type="scientific">Hallella bergensis DSM 17361</name>
    <dbReference type="NCBI Taxonomy" id="585502"/>
    <lineage>
        <taxon>Bacteria</taxon>
        <taxon>Pseudomonadati</taxon>
        <taxon>Bacteroidota</taxon>
        <taxon>Bacteroidia</taxon>
        <taxon>Bacteroidales</taxon>
        <taxon>Prevotellaceae</taxon>
        <taxon>Hallella</taxon>
    </lineage>
</organism>
<dbReference type="AlphaFoldDB" id="D1PZI6"/>
<accession>D1PZI6</accession>
<evidence type="ECO:0000313" key="2">
    <source>
        <dbReference type="Proteomes" id="UP000003160"/>
    </source>
</evidence>
<comment type="caution">
    <text evidence="1">The sequence shown here is derived from an EMBL/GenBank/DDBJ whole genome shotgun (WGS) entry which is preliminary data.</text>
</comment>
<evidence type="ECO:0000313" key="1">
    <source>
        <dbReference type="EMBL" id="EFA43144.1"/>
    </source>
</evidence>